<accession>A0A2U3PEA3</accession>
<gene>
    <name evidence="2" type="ORF">MNAB215_4316</name>
</gene>
<evidence type="ECO:0000313" key="3">
    <source>
        <dbReference type="Proteomes" id="UP000240424"/>
    </source>
</evidence>
<dbReference type="AlphaFoldDB" id="A0A2U3PEA3"/>
<dbReference type="RefSeq" id="WP_077080605.1">
    <property type="nucleotide sequence ID" value="NZ_FUEZ01000004.1"/>
</dbReference>
<dbReference type="OrthoDB" id="4485278at2"/>
<feature type="region of interest" description="Disordered" evidence="1">
    <location>
        <begin position="1"/>
        <end position="24"/>
    </location>
</feature>
<evidence type="ECO:0000256" key="1">
    <source>
        <dbReference type="SAM" id="MobiDB-lite"/>
    </source>
</evidence>
<proteinExistence type="predicted"/>
<sequence>MTVQDDKETGQTEKPEPNEENKKQAAEMMEVYAENRATVVLPGSGGAISGTAVNDWLDDDGNPKFNAISGSDDDTKDDQAKKDQIEKDKAWNDDLRKAAAEENKGETR</sequence>
<feature type="region of interest" description="Disordered" evidence="1">
    <location>
        <begin position="54"/>
        <end position="108"/>
    </location>
</feature>
<dbReference type="Proteomes" id="UP000240424">
    <property type="component" value="Unassembled WGS sequence"/>
</dbReference>
<protein>
    <submittedName>
        <fullName evidence="2">Uncharacterized protein</fullName>
    </submittedName>
</protein>
<organism evidence="2 3">
    <name type="scientific">Mycobacterium numidiamassiliense</name>
    <dbReference type="NCBI Taxonomy" id="1841861"/>
    <lineage>
        <taxon>Bacteria</taxon>
        <taxon>Bacillati</taxon>
        <taxon>Actinomycetota</taxon>
        <taxon>Actinomycetes</taxon>
        <taxon>Mycobacteriales</taxon>
        <taxon>Mycobacteriaceae</taxon>
        <taxon>Mycobacterium</taxon>
    </lineage>
</organism>
<dbReference type="STRING" id="1841861.GCA_900157365_02636"/>
<evidence type="ECO:0000313" key="2">
    <source>
        <dbReference type="EMBL" id="SPM42098.1"/>
    </source>
</evidence>
<feature type="compositionally biased region" description="Basic and acidic residues" evidence="1">
    <location>
        <begin position="77"/>
        <end position="108"/>
    </location>
</feature>
<dbReference type="EMBL" id="FUEZ01000004">
    <property type="protein sequence ID" value="SPM42098.1"/>
    <property type="molecule type" value="Genomic_DNA"/>
</dbReference>
<reference evidence="2 3" key="1">
    <citation type="submission" date="2017-01" db="EMBL/GenBank/DDBJ databases">
        <authorList>
            <consortium name="Urmite Genomes"/>
        </authorList>
    </citation>
    <scope>NUCLEOTIDE SEQUENCE [LARGE SCALE GENOMIC DNA]</scope>
    <source>
        <strain evidence="2 3">AB215</strain>
    </source>
</reference>
<keyword evidence="3" id="KW-1185">Reference proteome</keyword>
<name>A0A2U3PEA3_9MYCO</name>